<dbReference type="STRING" id="361041.VW35_01310"/>
<evidence type="ECO:0000256" key="4">
    <source>
        <dbReference type="ARBA" id="ARBA00022833"/>
    </source>
</evidence>
<dbReference type="EMBL" id="LAJG01000005">
    <property type="protein sequence ID" value="KKB80868.1"/>
    <property type="molecule type" value="Genomic_DNA"/>
</dbReference>
<protein>
    <submittedName>
        <fullName evidence="6">Succinylglutamate desuccinylase</fullName>
    </submittedName>
</protein>
<dbReference type="GO" id="GO:0046872">
    <property type="term" value="F:metal ion binding"/>
    <property type="evidence" value="ECO:0007669"/>
    <property type="project" value="UniProtKB-KW"/>
</dbReference>
<dbReference type="Gene3D" id="3.40.630.10">
    <property type="entry name" value="Zn peptidases"/>
    <property type="match status" value="1"/>
</dbReference>
<dbReference type="Pfam" id="PF24827">
    <property type="entry name" value="AstE_AspA_cat"/>
    <property type="match status" value="1"/>
</dbReference>
<gene>
    <name evidence="6" type="ORF">VW35_01310</name>
</gene>
<evidence type="ECO:0000256" key="3">
    <source>
        <dbReference type="ARBA" id="ARBA00022801"/>
    </source>
</evidence>
<evidence type="ECO:0000256" key="1">
    <source>
        <dbReference type="ARBA" id="ARBA00001947"/>
    </source>
</evidence>
<dbReference type="InterPro" id="IPR055438">
    <property type="entry name" value="AstE_AspA_cat"/>
</dbReference>
<dbReference type="SUPFAM" id="SSF53187">
    <property type="entry name" value="Zn-dependent exopeptidases"/>
    <property type="match status" value="1"/>
</dbReference>
<dbReference type="Proteomes" id="UP000033514">
    <property type="component" value="Unassembled WGS sequence"/>
</dbReference>
<evidence type="ECO:0000256" key="2">
    <source>
        <dbReference type="ARBA" id="ARBA00022723"/>
    </source>
</evidence>
<dbReference type="InterPro" id="IPR043795">
    <property type="entry name" value="N-alpha-Ac-DABA-like"/>
</dbReference>
<feature type="domain" description="Succinylglutamate desuccinylase/Aspartoacylase catalytic" evidence="5">
    <location>
        <begin position="50"/>
        <end position="225"/>
    </location>
</feature>
<name>A0A0F5LET2_9HYPH</name>
<dbReference type="CDD" id="cd06230">
    <property type="entry name" value="M14_ASTE_ASPA_like"/>
    <property type="match status" value="1"/>
</dbReference>
<dbReference type="OrthoDB" id="9782876at2"/>
<dbReference type="PIRSF" id="PIRSF039012">
    <property type="entry name" value="ASP"/>
    <property type="match status" value="1"/>
</dbReference>
<comment type="cofactor">
    <cofactor evidence="1">
        <name>Zn(2+)</name>
        <dbReference type="ChEBI" id="CHEBI:29105"/>
    </cofactor>
</comment>
<dbReference type="RefSeq" id="WP_046141221.1">
    <property type="nucleotide sequence ID" value="NZ_LAJG01000005.1"/>
</dbReference>
<organism evidence="6 7">
    <name type="scientific">Devosia soli</name>
    <dbReference type="NCBI Taxonomy" id="361041"/>
    <lineage>
        <taxon>Bacteria</taxon>
        <taxon>Pseudomonadati</taxon>
        <taxon>Pseudomonadota</taxon>
        <taxon>Alphaproteobacteria</taxon>
        <taxon>Hyphomicrobiales</taxon>
        <taxon>Devosiaceae</taxon>
        <taxon>Devosia</taxon>
    </lineage>
</organism>
<reference evidence="6 7" key="1">
    <citation type="submission" date="2015-03" db="EMBL/GenBank/DDBJ databases">
        <authorList>
            <person name="Hassan Y.I."/>
            <person name="Lepp D."/>
            <person name="Zhou T."/>
        </authorList>
    </citation>
    <scope>NUCLEOTIDE SEQUENCE [LARGE SCALE GENOMIC DNA]</scope>
    <source>
        <strain evidence="6 7">GH2-10</strain>
    </source>
</reference>
<evidence type="ECO:0000313" key="6">
    <source>
        <dbReference type="EMBL" id="KKB80868.1"/>
    </source>
</evidence>
<proteinExistence type="predicted"/>
<evidence type="ECO:0000259" key="5">
    <source>
        <dbReference type="Pfam" id="PF24827"/>
    </source>
</evidence>
<keyword evidence="2" id="KW-0479">Metal-binding</keyword>
<keyword evidence="7" id="KW-1185">Reference proteome</keyword>
<evidence type="ECO:0000313" key="7">
    <source>
        <dbReference type="Proteomes" id="UP000033514"/>
    </source>
</evidence>
<dbReference type="PANTHER" id="PTHR37326:SF1">
    <property type="entry name" value="BLL3975 PROTEIN"/>
    <property type="match status" value="1"/>
</dbReference>
<dbReference type="GO" id="GO:0016788">
    <property type="term" value="F:hydrolase activity, acting on ester bonds"/>
    <property type="evidence" value="ECO:0007669"/>
    <property type="project" value="InterPro"/>
</dbReference>
<dbReference type="InterPro" id="IPR053138">
    <property type="entry name" value="N-alpha-Ac-DABA_deacetylase"/>
</dbReference>
<dbReference type="GO" id="GO:0016811">
    <property type="term" value="F:hydrolase activity, acting on carbon-nitrogen (but not peptide) bonds, in linear amides"/>
    <property type="evidence" value="ECO:0007669"/>
    <property type="project" value="InterPro"/>
</dbReference>
<dbReference type="AlphaFoldDB" id="A0A0F5LET2"/>
<keyword evidence="4" id="KW-0862">Zinc</keyword>
<dbReference type="PATRIC" id="fig|361041.3.peg.3650"/>
<sequence>MSEAKTITVGTAVAKPGEVVRGVIPVTELAGGTKVEIPLVIVNGTKPGPVFWVDGAIHGDEPEGPMACAIALREVDPAQLSGTLVMVPVMNVMAFENANRGNPLDTFSFDMNRIYPGKANGYLSERVAWAHSEWMSKVADFEISIHSGGAHSFLAKAIFVDETPASVELAMAMGEGWGCIMSNFLPKGSPMAQMKEIGKTGITVELGGRSATSPEKFAEISRHLANSIINILRHYKMYPGQATYPTDATRGQQEALLAPASGIFVPTPGVDFLKPMKKGDSLAKIINIFGDELAHLVAPADGMFFGLRALPNVNTGDWCCFFNKVEGPRDWTP</sequence>
<keyword evidence="3" id="KW-0378">Hydrolase</keyword>
<dbReference type="PANTHER" id="PTHR37326">
    <property type="entry name" value="BLL3975 PROTEIN"/>
    <property type="match status" value="1"/>
</dbReference>
<comment type="caution">
    <text evidence="6">The sequence shown here is derived from an EMBL/GenBank/DDBJ whole genome shotgun (WGS) entry which is preliminary data.</text>
</comment>
<accession>A0A0F5LET2</accession>